<evidence type="ECO:0000313" key="2">
    <source>
        <dbReference type="EMBL" id="CAK0873180.1"/>
    </source>
</evidence>
<evidence type="ECO:0000313" key="3">
    <source>
        <dbReference type="Proteomes" id="UP001189429"/>
    </source>
</evidence>
<comment type="caution">
    <text evidence="2">The sequence shown here is derived from an EMBL/GenBank/DDBJ whole genome shotgun (WGS) entry which is preliminary data.</text>
</comment>
<keyword evidence="3" id="KW-1185">Reference proteome</keyword>
<sequence>RLAGHGPVSRRVPCHCGPPVGRRPPLRSSSHGAAPDVQEAYPLQHQGQQAAEGQDPRWQARIPAAEEKGVAAQVRRLRQGAHRHPLPEAEGVPAPEEPREARQPCLRRLPLRLLRARPGHAGVPDRGAEVREAGARREDLPEQGPGHQEEEKERQVSGSLSVPLSLCSSSSLPLPLLPLSLRLPLPHSPLPPSVFSSSLLPP</sequence>
<proteinExistence type="predicted"/>
<name>A0ABN9VJ13_9DINO</name>
<protein>
    <submittedName>
        <fullName evidence="2">Uncharacterized protein</fullName>
    </submittedName>
</protein>
<accession>A0ABN9VJ13</accession>
<reference evidence="2" key="1">
    <citation type="submission" date="2023-10" db="EMBL/GenBank/DDBJ databases">
        <authorList>
            <person name="Chen Y."/>
            <person name="Shah S."/>
            <person name="Dougan E. K."/>
            <person name="Thang M."/>
            <person name="Chan C."/>
        </authorList>
    </citation>
    <scope>NUCLEOTIDE SEQUENCE [LARGE SCALE GENOMIC DNA]</scope>
</reference>
<dbReference type="EMBL" id="CAUYUJ010017249">
    <property type="protein sequence ID" value="CAK0873180.1"/>
    <property type="molecule type" value="Genomic_DNA"/>
</dbReference>
<evidence type="ECO:0000256" key="1">
    <source>
        <dbReference type="SAM" id="MobiDB-lite"/>
    </source>
</evidence>
<gene>
    <name evidence="2" type="ORF">PCOR1329_LOCUS58456</name>
</gene>
<feature type="non-terminal residue" evidence="2">
    <location>
        <position position="1"/>
    </location>
</feature>
<feature type="non-terminal residue" evidence="2">
    <location>
        <position position="202"/>
    </location>
</feature>
<feature type="region of interest" description="Disordered" evidence="1">
    <location>
        <begin position="1"/>
        <end position="104"/>
    </location>
</feature>
<feature type="region of interest" description="Disordered" evidence="1">
    <location>
        <begin position="116"/>
        <end position="164"/>
    </location>
</feature>
<feature type="compositionally biased region" description="Low complexity" evidence="1">
    <location>
        <begin position="193"/>
        <end position="202"/>
    </location>
</feature>
<feature type="compositionally biased region" description="Basic and acidic residues" evidence="1">
    <location>
        <begin position="126"/>
        <end position="140"/>
    </location>
</feature>
<dbReference type="Proteomes" id="UP001189429">
    <property type="component" value="Unassembled WGS sequence"/>
</dbReference>
<feature type="region of interest" description="Disordered" evidence="1">
    <location>
        <begin position="179"/>
        <end position="202"/>
    </location>
</feature>
<feature type="compositionally biased region" description="Basic residues" evidence="1">
    <location>
        <begin position="75"/>
        <end position="84"/>
    </location>
</feature>
<organism evidence="2 3">
    <name type="scientific">Prorocentrum cordatum</name>
    <dbReference type="NCBI Taxonomy" id="2364126"/>
    <lineage>
        <taxon>Eukaryota</taxon>
        <taxon>Sar</taxon>
        <taxon>Alveolata</taxon>
        <taxon>Dinophyceae</taxon>
        <taxon>Prorocentrales</taxon>
        <taxon>Prorocentraceae</taxon>
        <taxon>Prorocentrum</taxon>
    </lineage>
</organism>